<sequence length="126" mass="14799">MKIMRKLIIFACSQHVSTPDIMTSKNKRNKTKSKRTKAMLMQLADDILYMKPNQLFFVLQTKTTHSRLRNENQSHFNDYGERKTSVFNLFIKLNLSNKQNKFLFPLSANKATLDYALPLYKVLSHK</sequence>
<dbReference type="Proteomes" id="UP000183832">
    <property type="component" value="Unassembled WGS sequence"/>
</dbReference>
<accession>A0A1J1HPT0</accession>
<evidence type="ECO:0000313" key="1">
    <source>
        <dbReference type="EMBL" id="CRK90064.1"/>
    </source>
</evidence>
<reference evidence="1 2" key="1">
    <citation type="submission" date="2015-04" db="EMBL/GenBank/DDBJ databases">
        <authorList>
            <person name="Syromyatnikov M.Y."/>
            <person name="Popov V.N."/>
        </authorList>
    </citation>
    <scope>NUCLEOTIDE SEQUENCE [LARGE SCALE GENOMIC DNA]</scope>
</reference>
<keyword evidence="2" id="KW-1185">Reference proteome</keyword>
<gene>
    <name evidence="1" type="ORF">CLUMA_CG003783</name>
</gene>
<protein>
    <submittedName>
        <fullName evidence="1">CLUMA_CG003783, isoform A</fullName>
    </submittedName>
</protein>
<organism evidence="1 2">
    <name type="scientific">Clunio marinus</name>
    <dbReference type="NCBI Taxonomy" id="568069"/>
    <lineage>
        <taxon>Eukaryota</taxon>
        <taxon>Metazoa</taxon>
        <taxon>Ecdysozoa</taxon>
        <taxon>Arthropoda</taxon>
        <taxon>Hexapoda</taxon>
        <taxon>Insecta</taxon>
        <taxon>Pterygota</taxon>
        <taxon>Neoptera</taxon>
        <taxon>Endopterygota</taxon>
        <taxon>Diptera</taxon>
        <taxon>Nematocera</taxon>
        <taxon>Chironomoidea</taxon>
        <taxon>Chironomidae</taxon>
        <taxon>Clunio</taxon>
    </lineage>
</organism>
<dbReference type="EMBL" id="CVRI01000015">
    <property type="protein sequence ID" value="CRK90064.1"/>
    <property type="molecule type" value="Genomic_DNA"/>
</dbReference>
<proteinExistence type="predicted"/>
<evidence type="ECO:0000313" key="2">
    <source>
        <dbReference type="Proteomes" id="UP000183832"/>
    </source>
</evidence>
<dbReference type="AlphaFoldDB" id="A0A1J1HPT0"/>
<name>A0A1J1HPT0_9DIPT</name>